<keyword evidence="3" id="KW-1185">Reference proteome</keyword>
<protein>
    <recommendedName>
        <fullName evidence="4">Integrase</fullName>
    </recommendedName>
</protein>
<feature type="region of interest" description="Disordered" evidence="1">
    <location>
        <begin position="915"/>
        <end position="958"/>
    </location>
</feature>
<evidence type="ECO:0008006" key="4">
    <source>
        <dbReference type="Google" id="ProtNLM"/>
    </source>
</evidence>
<accession>A0A5N3P395</accession>
<gene>
    <name evidence="2" type="ORF">FEZ63_24430</name>
</gene>
<dbReference type="OrthoDB" id="7876241at2"/>
<dbReference type="AlphaFoldDB" id="A0A5N3P395"/>
<organism evidence="2 3">
    <name type="scientific">Microvirga brassicacearum</name>
    <dbReference type="NCBI Taxonomy" id="2580413"/>
    <lineage>
        <taxon>Bacteria</taxon>
        <taxon>Pseudomonadati</taxon>
        <taxon>Pseudomonadota</taxon>
        <taxon>Alphaproteobacteria</taxon>
        <taxon>Hyphomicrobiales</taxon>
        <taxon>Methylobacteriaceae</taxon>
        <taxon>Microvirga</taxon>
    </lineage>
</organism>
<evidence type="ECO:0000313" key="3">
    <source>
        <dbReference type="Proteomes" id="UP000325684"/>
    </source>
</evidence>
<dbReference type="EMBL" id="VCMV01000079">
    <property type="protein sequence ID" value="KAB0264190.1"/>
    <property type="molecule type" value="Genomic_DNA"/>
</dbReference>
<evidence type="ECO:0000256" key="1">
    <source>
        <dbReference type="SAM" id="MobiDB-lite"/>
    </source>
</evidence>
<proteinExistence type="predicted"/>
<comment type="caution">
    <text evidence="2">The sequence shown here is derived from an EMBL/GenBank/DDBJ whole genome shotgun (WGS) entry which is preliminary data.</text>
</comment>
<reference evidence="2 3" key="1">
    <citation type="journal article" date="2019" name="Microorganisms">
        <title>Genome Insights into the Novel Species Microvirga brassicacearum, a Rapeseed Endophyte with Biotechnological Potential.</title>
        <authorList>
            <person name="Jimenez-Gomez A."/>
            <person name="Saati-Santamaria Z."/>
            <person name="Igual J.M."/>
            <person name="Rivas R."/>
            <person name="Mateos P.F."/>
            <person name="Garcia-Fraile P."/>
        </authorList>
    </citation>
    <scope>NUCLEOTIDE SEQUENCE [LARGE SCALE GENOMIC DNA]</scope>
    <source>
        <strain evidence="2 3">CDVBN77</strain>
    </source>
</reference>
<dbReference type="RefSeq" id="WP_150949993.1">
    <property type="nucleotide sequence ID" value="NZ_VCMV01000079.1"/>
</dbReference>
<dbReference type="Proteomes" id="UP000325684">
    <property type="component" value="Unassembled WGS sequence"/>
</dbReference>
<evidence type="ECO:0000313" key="2">
    <source>
        <dbReference type="EMBL" id="KAB0264190.1"/>
    </source>
</evidence>
<feature type="compositionally biased region" description="Acidic residues" evidence="1">
    <location>
        <begin position="948"/>
        <end position="958"/>
    </location>
</feature>
<sequence>MTALIIPFVPTAQRPDRGAFSLEADWRAASYATARQNMSAFIQHNQNHANFLRVDTGSSWSDMTWYFDFPRGKTSKESATFNTVAKTKIQFPQPFLDQARAILAESVRCNAGAEPGKVMQALRIFYQALTVGGRELDMTLIDQHLLDQLGPYVEQFAKSKWYALSNQIRDIVNRILCPRSLTVYPIYYETPYKWRDAGVWRSSAIVENHKLEAEQGKSRLPHLHAIFDLATLFNNPTEKYREYNSVFTSWAVLAMFAPQRQGEITTLPTNCITSVYDEKKGRERLGLRWRPSKGAAPLTKLAVTEGWEPITTDAVSRLSTIGRTARAAAKWYQENPDQLYLPPGTEHLRGQPVTFLEIADILGWDPIDNPHFRLARSMVKALEKVGATNNPDREVKQPKARIQTVGHLALYSYESVVETSKRRVFATNIRQGPNNTIARCWFELRPDRLLMPERLAYLDGQPLTGPEVIEILQSYSDHVKPLNSLSGLRGSKLKSVGTTTDPARGVKRSTYDKAASWSYETAIYSQNSIRIFVRRFLADFIRPIPAAFKEVADWYEEHPDELHLPESLSHLRGEPLTLPEALSLIGVTPDALERPSSIRYITSDALTDVGTTRDPERGVKLETGRLALYSFESLEVFVLEMIQAQFPVVDPESNLKYSDALFCLPRNIQSADDATFWNVPFWVNYNSIVTALSGQDKKGRPGLTIFTRNGLINPKTKKPWKVATNQFRHLLNTIAQGKYLGQTLIAFWSGRKSISQNRVYDHVPQEVFIEAWQFMEEQSGVDIKVSGTLDQKAAERSMREMISYEEALRFELGAIHVTRYGLCRHDYALTPCPKDKNCIDCGESLFIAHDERMIEEAEFQIKVHQNAVESCLKAIDDEEPGVERWLKVHEYKLKRWMEALNLMTDDNTPAGTIISLSPPAMDQTRTGLAVDDAEARNPEKTPNSPASFDEDDEPVRLP</sequence>
<name>A0A5N3P395_9HYPH</name>